<dbReference type="SUPFAM" id="SSF46458">
    <property type="entry name" value="Globin-like"/>
    <property type="match status" value="1"/>
</dbReference>
<organism evidence="7 8">
    <name type="scientific">Oceanobacillus piezotolerans</name>
    <dbReference type="NCBI Taxonomy" id="2448030"/>
    <lineage>
        <taxon>Bacteria</taxon>
        <taxon>Bacillati</taxon>
        <taxon>Bacillota</taxon>
        <taxon>Bacilli</taxon>
        <taxon>Bacillales</taxon>
        <taxon>Bacillaceae</taxon>
        <taxon>Oceanobacillus</taxon>
    </lineage>
</organism>
<dbReference type="GO" id="GO:0019825">
    <property type="term" value="F:oxygen binding"/>
    <property type="evidence" value="ECO:0007669"/>
    <property type="project" value="InterPro"/>
</dbReference>
<dbReference type="InterPro" id="IPR019795">
    <property type="entry name" value="Globin_bac-like_CS"/>
</dbReference>
<protein>
    <submittedName>
        <fullName evidence="7">Globin</fullName>
    </submittedName>
</protein>
<dbReference type="GO" id="GO:0020037">
    <property type="term" value="F:heme binding"/>
    <property type="evidence" value="ECO:0007669"/>
    <property type="project" value="InterPro"/>
</dbReference>
<dbReference type="PANTHER" id="PTHR47366">
    <property type="entry name" value="TWO-ON-TWO HEMOGLOBIN-3"/>
    <property type="match status" value="1"/>
</dbReference>
<dbReference type="GO" id="GO:0046872">
    <property type="term" value="F:metal ion binding"/>
    <property type="evidence" value="ECO:0007669"/>
    <property type="project" value="UniProtKB-KW"/>
</dbReference>
<dbReference type="Gene3D" id="1.10.490.10">
    <property type="entry name" value="Globins"/>
    <property type="match status" value="1"/>
</dbReference>
<dbReference type="FunFam" id="1.10.490.10:FF:000004">
    <property type="entry name" value="Group 2 hemoglobin yjbI"/>
    <property type="match status" value="1"/>
</dbReference>
<dbReference type="AlphaFoldDB" id="A0A498DAL5"/>
<dbReference type="Pfam" id="PF01152">
    <property type="entry name" value="Bac_globin"/>
    <property type="match status" value="1"/>
</dbReference>
<evidence type="ECO:0000313" key="8">
    <source>
        <dbReference type="Proteomes" id="UP000270219"/>
    </source>
</evidence>
<name>A0A498DAL5_9BACI</name>
<proteinExistence type="inferred from homology"/>
<dbReference type="OrthoDB" id="9790913at2"/>
<comment type="similarity">
    <text evidence="6">Belongs to the truncated hemoglobin family. Group II subfamily.</text>
</comment>
<evidence type="ECO:0000256" key="2">
    <source>
        <dbReference type="ARBA" id="ARBA00022448"/>
    </source>
</evidence>
<accession>A0A498DAL5</accession>
<keyword evidence="2" id="KW-0813">Transport</keyword>
<evidence type="ECO:0000256" key="4">
    <source>
        <dbReference type="ARBA" id="ARBA00022723"/>
    </source>
</evidence>
<evidence type="ECO:0000256" key="5">
    <source>
        <dbReference type="ARBA" id="ARBA00023004"/>
    </source>
</evidence>
<evidence type="ECO:0000256" key="6">
    <source>
        <dbReference type="ARBA" id="ARBA00034496"/>
    </source>
</evidence>
<dbReference type="Proteomes" id="UP000270219">
    <property type="component" value="Unassembled WGS sequence"/>
</dbReference>
<dbReference type="InterPro" id="IPR001486">
    <property type="entry name" value="Hemoglobin_trunc"/>
</dbReference>
<dbReference type="InterPro" id="IPR009050">
    <property type="entry name" value="Globin-like_sf"/>
</dbReference>
<dbReference type="InterPro" id="IPR044203">
    <property type="entry name" value="GlbO/GLB3-like"/>
</dbReference>
<keyword evidence="5" id="KW-0408">Iron</keyword>
<evidence type="ECO:0000256" key="3">
    <source>
        <dbReference type="ARBA" id="ARBA00022617"/>
    </source>
</evidence>
<sequence length="128" mass="15033">MIENKHGTIYEAIGGFETIEQIVNAFYKRVGKHPDLIPIFPTDLTETARKQTLFLTQFFGGPRLYEEERGHPMMRRRHLPFPITPTRRDAWLHCMKEALEEAGLEEPYRTIMFEKLTLTANHMMNTPE</sequence>
<evidence type="ECO:0000313" key="7">
    <source>
        <dbReference type="EMBL" id="RLL45070.1"/>
    </source>
</evidence>
<dbReference type="PANTHER" id="PTHR47366:SF1">
    <property type="entry name" value="TWO-ON-TWO HEMOGLOBIN-3"/>
    <property type="match status" value="1"/>
</dbReference>
<comment type="cofactor">
    <cofactor evidence="1">
        <name>heme</name>
        <dbReference type="ChEBI" id="CHEBI:30413"/>
    </cofactor>
</comment>
<reference evidence="7 8" key="1">
    <citation type="submission" date="2018-10" db="EMBL/GenBank/DDBJ databases">
        <title>Oceanobacillus sp. YLB-02 draft genome.</title>
        <authorList>
            <person name="Yu L."/>
        </authorList>
    </citation>
    <scope>NUCLEOTIDE SEQUENCE [LARGE SCALE GENOMIC DNA]</scope>
    <source>
        <strain evidence="7 8">YLB-02</strain>
    </source>
</reference>
<keyword evidence="3" id="KW-0349">Heme</keyword>
<gene>
    <name evidence="7" type="ORF">D8M04_09375</name>
</gene>
<dbReference type="InterPro" id="IPR012292">
    <property type="entry name" value="Globin/Proto"/>
</dbReference>
<evidence type="ECO:0000256" key="1">
    <source>
        <dbReference type="ARBA" id="ARBA00001971"/>
    </source>
</evidence>
<keyword evidence="4" id="KW-0479">Metal-binding</keyword>
<dbReference type="EMBL" id="RCHR01000003">
    <property type="protein sequence ID" value="RLL45070.1"/>
    <property type="molecule type" value="Genomic_DNA"/>
</dbReference>
<keyword evidence="8" id="KW-1185">Reference proteome</keyword>
<comment type="caution">
    <text evidence="7">The sequence shown here is derived from an EMBL/GenBank/DDBJ whole genome shotgun (WGS) entry which is preliminary data.</text>
</comment>
<dbReference type="PROSITE" id="PS01213">
    <property type="entry name" value="GLOBIN_FAM_2"/>
    <property type="match status" value="1"/>
</dbReference>
<dbReference type="RefSeq" id="WP_121522659.1">
    <property type="nucleotide sequence ID" value="NZ_RCHR01000003.1"/>
</dbReference>
<dbReference type="GO" id="GO:0005344">
    <property type="term" value="F:oxygen carrier activity"/>
    <property type="evidence" value="ECO:0007669"/>
    <property type="project" value="InterPro"/>
</dbReference>